<organism evidence="2">
    <name type="scientific">hydrothermal vent metagenome</name>
    <dbReference type="NCBI Taxonomy" id="652676"/>
    <lineage>
        <taxon>unclassified sequences</taxon>
        <taxon>metagenomes</taxon>
        <taxon>ecological metagenomes</taxon>
    </lineage>
</organism>
<dbReference type="EMBL" id="UOFK01000256">
    <property type="protein sequence ID" value="VAW81319.1"/>
    <property type="molecule type" value="Genomic_DNA"/>
</dbReference>
<protein>
    <submittedName>
        <fullName evidence="2">Uncharacterized protein</fullName>
    </submittedName>
</protein>
<dbReference type="SUPFAM" id="SSF58113">
    <property type="entry name" value="Apolipoprotein A-I"/>
    <property type="match status" value="1"/>
</dbReference>
<evidence type="ECO:0000256" key="1">
    <source>
        <dbReference type="SAM" id="Coils"/>
    </source>
</evidence>
<feature type="coiled-coil region" evidence="1">
    <location>
        <begin position="10"/>
        <end position="52"/>
    </location>
</feature>
<dbReference type="InterPro" id="IPR009912">
    <property type="entry name" value="DUF1451"/>
</dbReference>
<keyword evidence="1" id="KW-0175">Coiled coil</keyword>
<dbReference type="AlphaFoldDB" id="A0A3B0Z4X0"/>
<name>A0A3B0Z4X0_9ZZZZ</name>
<proteinExistence type="predicted"/>
<feature type="non-terminal residue" evidence="2">
    <location>
        <position position="132"/>
    </location>
</feature>
<dbReference type="Pfam" id="PF07295">
    <property type="entry name" value="DUF1451"/>
    <property type="match status" value="1"/>
</dbReference>
<gene>
    <name evidence="2" type="ORF">MNBD_GAMMA13-614</name>
</gene>
<sequence>MNTSTTDKLIQAYHRMMERVHETFDQAENQALPTLKNSVEKARKTAVELEELTHDEAEKVAYYLKRDVQDAGQHLSESSRELADWLRFDIDRIEDRLLALFSQLADRTQVELAELQETLKKDPPYHSGEVTG</sequence>
<accession>A0A3B0Z4X0</accession>
<reference evidence="2" key="1">
    <citation type="submission" date="2018-06" db="EMBL/GenBank/DDBJ databases">
        <authorList>
            <person name="Zhirakovskaya E."/>
        </authorList>
    </citation>
    <scope>NUCLEOTIDE SEQUENCE</scope>
</reference>
<evidence type="ECO:0000313" key="2">
    <source>
        <dbReference type="EMBL" id="VAW81319.1"/>
    </source>
</evidence>